<proteinExistence type="inferred from homology"/>
<keyword evidence="2 3" id="KW-0378">Hydrolase</keyword>
<dbReference type="GO" id="GO:0005829">
    <property type="term" value="C:cytosol"/>
    <property type="evidence" value="ECO:0007669"/>
    <property type="project" value="TreeGrafter"/>
</dbReference>
<dbReference type="AlphaFoldDB" id="A0A455WH73"/>
<evidence type="ECO:0000313" key="5">
    <source>
        <dbReference type="EMBL" id="BBJ04878.1"/>
    </source>
</evidence>
<reference evidence="5" key="1">
    <citation type="submission" date="2019-03" db="EMBL/GenBank/DDBJ databases">
        <title>Whole genome analysis of nitrate-reducing bacteria Marinobacter hydrocarbonoclasticus YB03.</title>
        <authorList>
            <person name="Azam A.H."/>
            <person name="Yuk S.R."/>
            <person name="Kamarisima K."/>
            <person name="Miyanaga K."/>
            <person name="Tanji Y."/>
        </authorList>
    </citation>
    <scope>NUCLEOTIDE SEQUENCE</scope>
    <source>
        <strain evidence="5">YB03</strain>
    </source>
</reference>
<evidence type="ECO:0000256" key="1">
    <source>
        <dbReference type="ARBA" id="ARBA00010458"/>
    </source>
</evidence>
<dbReference type="Gene3D" id="3.10.129.10">
    <property type="entry name" value="Hotdog Thioesterase"/>
    <property type="match status" value="1"/>
</dbReference>
<comment type="similarity">
    <text evidence="1">Belongs to the acyl coenzyme A hydrolase family.</text>
</comment>
<dbReference type="InterPro" id="IPR029069">
    <property type="entry name" value="HotDog_dom_sf"/>
</dbReference>
<name>A0A455WH73_MARNT</name>
<dbReference type="EMBL" id="AP019537">
    <property type="protein sequence ID" value="BBJ04878.1"/>
    <property type="molecule type" value="Genomic_DNA"/>
</dbReference>
<dbReference type="InterPro" id="IPR040170">
    <property type="entry name" value="Cytosol_ACT"/>
</dbReference>
<dbReference type="CDD" id="cd03442">
    <property type="entry name" value="BFIT_BACH"/>
    <property type="match status" value="1"/>
</dbReference>
<dbReference type="Pfam" id="PF03061">
    <property type="entry name" value="4HBT"/>
    <property type="match status" value="1"/>
</dbReference>
<evidence type="ECO:0000256" key="3">
    <source>
        <dbReference type="PROSITE-ProRule" id="PRU01106"/>
    </source>
</evidence>
<dbReference type="PROSITE" id="PS51770">
    <property type="entry name" value="HOTDOG_ACOT"/>
    <property type="match status" value="1"/>
</dbReference>
<protein>
    <submittedName>
        <fullName evidence="5">Acyl-CoA thioesterase</fullName>
    </submittedName>
</protein>
<feature type="domain" description="HotDog ACOT-type" evidence="4">
    <location>
        <begin position="21"/>
        <end position="133"/>
    </location>
</feature>
<dbReference type="GO" id="GO:0006637">
    <property type="term" value="P:acyl-CoA metabolic process"/>
    <property type="evidence" value="ECO:0007669"/>
    <property type="project" value="TreeGrafter"/>
</dbReference>
<dbReference type="PANTHER" id="PTHR11049">
    <property type="entry name" value="ACYL COENZYME A THIOESTER HYDROLASE"/>
    <property type="match status" value="1"/>
</dbReference>
<evidence type="ECO:0000259" key="4">
    <source>
        <dbReference type="PROSITE" id="PS51770"/>
    </source>
</evidence>
<dbReference type="GO" id="GO:0052816">
    <property type="term" value="F:long-chain fatty acyl-CoA hydrolase activity"/>
    <property type="evidence" value="ECO:0007669"/>
    <property type="project" value="TreeGrafter"/>
</dbReference>
<dbReference type="PANTHER" id="PTHR11049:SF16">
    <property type="entry name" value="PROTEIN VDLD"/>
    <property type="match status" value="1"/>
</dbReference>
<sequence length="175" mass="19462">MGKHERGLSEMSEKPGKPVAASAIDKHVYKVFPNDMNSHNTVFGGMIMAKCDRLALVVAERHSAHVCVTAAVDSIHFRAPAKGNDTLLFNLSLNRSWGSSMEIGARVEAENSYTGETRHILSAFFTFVALDKNDRPVEVPPVIPETKDQIRRYEKAEIRREGRLRTRDALSKANG</sequence>
<organism evidence="5">
    <name type="scientific">Marinobacter nauticus</name>
    <name type="common">Marinobacter hydrocarbonoclasticus</name>
    <name type="synonym">Marinobacter aquaeolei</name>
    <dbReference type="NCBI Taxonomy" id="2743"/>
    <lineage>
        <taxon>Bacteria</taxon>
        <taxon>Pseudomonadati</taxon>
        <taxon>Pseudomonadota</taxon>
        <taxon>Gammaproteobacteria</taxon>
        <taxon>Pseudomonadales</taxon>
        <taxon>Marinobacteraceae</taxon>
        <taxon>Marinobacter</taxon>
    </lineage>
</organism>
<gene>
    <name evidence="5" type="ORF">YBY_27270</name>
</gene>
<dbReference type="InterPro" id="IPR033120">
    <property type="entry name" value="HOTDOG_ACOT"/>
</dbReference>
<evidence type="ECO:0000256" key="2">
    <source>
        <dbReference type="ARBA" id="ARBA00022801"/>
    </source>
</evidence>
<dbReference type="SUPFAM" id="SSF54637">
    <property type="entry name" value="Thioesterase/thiol ester dehydrase-isomerase"/>
    <property type="match status" value="1"/>
</dbReference>
<accession>A0A455WH73</accession>
<dbReference type="InterPro" id="IPR006683">
    <property type="entry name" value="Thioestr_dom"/>
</dbReference>